<feature type="region of interest" description="Disordered" evidence="1">
    <location>
        <begin position="147"/>
        <end position="179"/>
    </location>
</feature>
<keyword evidence="4" id="KW-1185">Reference proteome</keyword>
<evidence type="ECO:0000313" key="4">
    <source>
        <dbReference type="Proteomes" id="UP000077521"/>
    </source>
</evidence>
<evidence type="ECO:0000313" key="3">
    <source>
        <dbReference type="EMBL" id="KAE8241962.1"/>
    </source>
</evidence>
<feature type="chain" id="PRO_5044292200" evidence="2">
    <location>
        <begin position="20"/>
        <end position="214"/>
    </location>
</feature>
<protein>
    <submittedName>
        <fullName evidence="3">Uncharacterized protein</fullName>
    </submittedName>
</protein>
<dbReference type="Proteomes" id="UP000077521">
    <property type="component" value="Unassembled WGS sequence"/>
</dbReference>
<evidence type="ECO:0000256" key="1">
    <source>
        <dbReference type="SAM" id="MobiDB-lite"/>
    </source>
</evidence>
<feature type="compositionally biased region" description="Low complexity" evidence="1">
    <location>
        <begin position="151"/>
        <end position="179"/>
    </location>
</feature>
<evidence type="ECO:0000256" key="2">
    <source>
        <dbReference type="SAM" id="SignalP"/>
    </source>
</evidence>
<comment type="caution">
    <text evidence="3">The sequence shown here is derived from an EMBL/GenBank/DDBJ whole genome shotgun (WGS) entry which is preliminary data.</text>
</comment>
<gene>
    <name evidence="3" type="ORF">A4X13_0g7185</name>
</gene>
<reference evidence="3" key="1">
    <citation type="submission" date="2016-04" db="EMBL/GenBank/DDBJ databases">
        <authorList>
            <person name="Nguyen H.D."/>
            <person name="Samba Siva P."/>
            <person name="Cullis J."/>
            <person name="Levesque C.A."/>
            <person name="Hambleton S."/>
        </authorList>
    </citation>
    <scope>NUCLEOTIDE SEQUENCE</scope>
    <source>
        <strain evidence="3">DAOMC 236416</strain>
    </source>
</reference>
<reference evidence="3" key="2">
    <citation type="journal article" date="2019" name="IMA Fungus">
        <title>Genome sequencing and comparison of five Tilletia species to identify candidate genes for the detection of regulated species infecting wheat.</title>
        <authorList>
            <person name="Nguyen H.D.T."/>
            <person name="Sultana T."/>
            <person name="Kesanakurti P."/>
            <person name="Hambleton S."/>
        </authorList>
    </citation>
    <scope>NUCLEOTIDE SEQUENCE</scope>
    <source>
        <strain evidence="3">DAOMC 236416</strain>
    </source>
</reference>
<name>A0A177TXR5_9BASI</name>
<sequence>MQFIAPAALLIAAVGSASAAVTHAPKNACTVMQQASLINLNLLGCADLDVNVLSKLKPISKIETCKALQDGGLINLDVLGCANADVNVLSNGTKAPAKSASCSAKKTCTVMQEGLLNVNALGCLNLNVNLLNLLNLNLGVNKRAVNHHTKSSTTTKKATTTKATTTKTTTTKKPTATPKPSTCSTETCKILQKGGLLNLDLLGCVDANINVLSS</sequence>
<dbReference type="AlphaFoldDB" id="A0A177TXR5"/>
<organism evidence="3 4">
    <name type="scientific">Tilletia indica</name>
    <dbReference type="NCBI Taxonomy" id="43049"/>
    <lineage>
        <taxon>Eukaryota</taxon>
        <taxon>Fungi</taxon>
        <taxon>Dikarya</taxon>
        <taxon>Basidiomycota</taxon>
        <taxon>Ustilaginomycotina</taxon>
        <taxon>Exobasidiomycetes</taxon>
        <taxon>Tilletiales</taxon>
        <taxon>Tilletiaceae</taxon>
        <taxon>Tilletia</taxon>
    </lineage>
</organism>
<dbReference type="EMBL" id="LWDF02000826">
    <property type="protein sequence ID" value="KAE8241962.1"/>
    <property type="molecule type" value="Genomic_DNA"/>
</dbReference>
<proteinExistence type="predicted"/>
<accession>A0A177TXR5</accession>
<feature type="signal peptide" evidence="2">
    <location>
        <begin position="1"/>
        <end position="19"/>
    </location>
</feature>
<keyword evidence="2" id="KW-0732">Signal</keyword>